<evidence type="ECO:0000259" key="17">
    <source>
        <dbReference type="PROSITE" id="PS50110"/>
    </source>
</evidence>
<dbReference type="InterPro" id="IPR015943">
    <property type="entry name" value="WD40/YVTN_repeat-like_dom_sf"/>
</dbReference>
<keyword evidence="4" id="KW-0808">Transferase</keyword>
<dbReference type="PANTHER" id="PTHR43547:SF2">
    <property type="entry name" value="HYBRID SIGNAL TRANSDUCTION HISTIDINE KINASE C"/>
    <property type="match status" value="1"/>
</dbReference>
<keyword evidence="7" id="KW-0067">ATP-binding</keyword>
<dbReference type="Proteomes" id="UP000253961">
    <property type="component" value="Unassembled WGS sequence"/>
</dbReference>
<evidence type="ECO:0000256" key="8">
    <source>
        <dbReference type="ARBA" id="ARBA00023012"/>
    </source>
</evidence>
<feature type="domain" description="HTH araC/xylS-type" evidence="15">
    <location>
        <begin position="1293"/>
        <end position="1392"/>
    </location>
</feature>
<dbReference type="SUPFAM" id="SSF52172">
    <property type="entry name" value="CheY-like"/>
    <property type="match status" value="1"/>
</dbReference>
<dbReference type="InterPro" id="IPR036890">
    <property type="entry name" value="HATPase_C_sf"/>
</dbReference>
<dbReference type="InterPro" id="IPR001789">
    <property type="entry name" value="Sig_transdc_resp-reg_receiver"/>
</dbReference>
<dbReference type="GO" id="GO:0003700">
    <property type="term" value="F:DNA-binding transcription factor activity"/>
    <property type="evidence" value="ECO:0007669"/>
    <property type="project" value="InterPro"/>
</dbReference>
<evidence type="ECO:0000256" key="6">
    <source>
        <dbReference type="ARBA" id="ARBA00022777"/>
    </source>
</evidence>
<dbReference type="Gene3D" id="2.60.40.10">
    <property type="entry name" value="Immunoglobulins"/>
    <property type="match status" value="1"/>
</dbReference>
<organism evidence="18 19">
    <name type="scientific">Pedobacter chinensis</name>
    <dbReference type="NCBI Taxonomy" id="2282421"/>
    <lineage>
        <taxon>Bacteria</taxon>
        <taxon>Pseudomonadati</taxon>
        <taxon>Bacteroidota</taxon>
        <taxon>Sphingobacteriia</taxon>
        <taxon>Sphingobacteriales</taxon>
        <taxon>Sphingobacteriaceae</taxon>
        <taxon>Pedobacter</taxon>
    </lineage>
</organism>
<keyword evidence="3 12" id="KW-0597">Phosphoprotein</keyword>
<proteinExistence type="predicted"/>
<dbReference type="InterPro" id="IPR003594">
    <property type="entry name" value="HATPase_dom"/>
</dbReference>
<dbReference type="InterPro" id="IPR004358">
    <property type="entry name" value="Sig_transdc_His_kin-like_C"/>
</dbReference>
<dbReference type="EMBL" id="QPKV01000004">
    <property type="protein sequence ID" value="RDC56533.1"/>
    <property type="molecule type" value="Genomic_DNA"/>
</dbReference>
<feature type="chain" id="PRO_5016984985" description="histidine kinase" evidence="14">
    <location>
        <begin position="22"/>
        <end position="1404"/>
    </location>
</feature>
<evidence type="ECO:0000256" key="12">
    <source>
        <dbReference type="PROSITE-ProRule" id="PRU00169"/>
    </source>
</evidence>
<dbReference type="Gene3D" id="3.30.565.10">
    <property type="entry name" value="Histidine kinase-like ATPase, C-terminal domain"/>
    <property type="match status" value="1"/>
</dbReference>
<dbReference type="InterPro" id="IPR003661">
    <property type="entry name" value="HisK_dim/P_dom"/>
</dbReference>
<feature type="signal peptide" evidence="14">
    <location>
        <begin position="1"/>
        <end position="21"/>
    </location>
</feature>
<keyword evidence="19" id="KW-1185">Reference proteome</keyword>
<evidence type="ECO:0000259" key="16">
    <source>
        <dbReference type="PROSITE" id="PS50109"/>
    </source>
</evidence>
<dbReference type="RefSeq" id="WP_115403252.1">
    <property type="nucleotide sequence ID" value="NZ_QPKV01000004.1"/>
</dbReference>
<evidence type="ECO:0000259" key="15">
    <source>
        <dbReference type="PROSITE" id="PS01124"/>
    </source>
</evidence>
<dbReference type="Pfam" id="PF12833">
    <property type="entry name" value="HTH_18"/>
    <property type="match status" value="1"/>
</dbReference>
<dbReference type="Pfam" id="PF07495">
    <property type="entry name" value="Y_Y_Y"/>
    <property type="match status" value="1"/>
</dbReference>
<feature type="domain" description="Histidine kinase" evidence="16">
    <location>
        <begin position="882"/>
        <end position="1102"/>
    </location>
</feature>
<dbReference type="SMART" id="SM00387">
    <property type="entry name" value="HATPase_c"/>
    <property type="match status" value="1"/>
</dbReference>
<dbReference type="InterPro" id="IPR011006">
    <property type="entry name" value="CheY-like_superfamily"/>
</dbReference>
<feature type="modified residue" description="4-aspartylphosphate" evidence="12">
    <location>
        <position position="1194"/>
    </location>
</feature>
<evidence type="ECO:0000256" key="14">
    <source>
        <dbReference type="SAM" id="SignalP"/>
    </source>
</evidence>
<accession>A0A369PVD1</accession>
<dbReference type="Pfam" id="PF00072">
    <property type="entry name" value="Response_reg"/>
    <property type="match status" value="1"/>
</dbReference>
<dbReference type="PRINTS" id="PR00344">
    <property type="entry name" value="BCTRLSENSOR"/>
</dbReference>
<dbReference type="GO" id="GO:0043565">
    <property type="term" value="F:sequence-specific DNA binding"/>
    <property type="evidence" value="ECO:0007669"/>
    <property type="project" value="InterPro"/>
</dbReference>
<dbReference type="InterPro" id="IPR009057">
    <property type="entry name" value="Homeodomain-like_sf"/>
</dbReference>
<keyword evidence="6" id="KW-0418">Kinase</keyword>
<dbReference type="OrthoDB" id="9809670at2"/>
<evidence type="ECO:0000256" key="10">
    <source>
        <dbReference type="ARBA" id="ARBA00023125"/>
    </source>
</evidence>
<evidence type="ECO:0000256" key="11">
    <source>
        <dbReference type="ARBA" id="ARBA00023163"/>
    </source>
</evidence>
<dbReference type="CDD" id="cd17574">
    <property type="entry name" value="REC_OmpR"/>
    <property type="match status" value="1"/>
</dbReference>
<dbReference type="SUPFAM" id="SSF55874">
    <property type="entry name" value="ATPase domain of HSP90 chaperone/DNA topoisomerase II/histidine kinase"/>
    <property type="match status" value="1"/>
</dbReference>
<dbReference type="PROSITE" id="PS50110">
    <property type="entry name" value="RESPONSE_REGULATORY"/>
    <property type="match status" value="1"/>
</dbReference>
<dbReference type="InterPro" id="IPR011123">
    <property type="entry name" value="Y_Y_Y"/>
</dbReference>
<keyword evidence="10" id="KW-0238">DNA-binding</keyword>
<evidence type="ECO:0000256" key="3">
    <source>
        <dbReference type="ARBA" id="ARBA00022553"/>
    </source>
</evidence>
<dbReference type="InterPro" id="IPR018062">
    <property type="entry name" value="HTH_AraC-typ_CS"/>
</dbReference>
<dbReference type="Gene3D" id="2.130.10.10">
    <property type="entry name" value="YVTN repeat-like/Quinoprotein amine dehydrogenase"/>
    <property type="match status" value="3"/>
</dbReference>
<evidence type="ECO:0000256" key="4">
    <source>
        <dbReference type="ARBA" id="ARBA00022679"/>
    </source>
</evidence>
<dbReference type="Pfam" id="PF00512">
    <property type="entry name" value="HisKA"/>
    <property type="match status" value="1"/>
</dbReference>
<dbReference type="SUPFAM" id="SSF63829">
    <property type="entry name" value="Calcium-dependent phosphotriesterase"/>
    <property type="match status" value="3"/>
</dbReference>
<dbReference type="InterPro" id="IPR011110">
    <property type="entry name" value="Reg_prop"/>
</dbReference>
<dbReference type="SUPFAM" id="SSF46689">
    <property type="entry name" value="Homeodomain-like"/>
    <property type="match status" value="1"/>
</dbReference>
<dbReference type="InterPro" id="IPR013783">
    <property type="entry name" value="Ig-like_fold"/>
</dbReference>
<dbReference type="Gene3D" id="1.10.10.60">
    <property type="entry name" value="Homeodomain-like"/>
    <property type="match status" value="1"/>
</dbReference>
<dbReference type="CDD" id="cd00082">
    <property type="entry name" value="HisKA"/>
    <property type="match status" value="1"/>
</dbReference>
<dbReference type="FunFam" id="1.10.287.130:FF:000045">
    <property type="entry name" value="Two-component system sensor histidine kinase/response regulator"/>
    <property type="match status" value="1"/>
</dbReference>
<dbReference type="PROSITE" id="PS51257">
    <property type="entry name" value="PROKAR_LIPOPROTEIN"/>
    <property type="match status" value="1"/>
</dbReference>
<dbReference type="FunFam" id="2.60.40.10:FF:000791">
    <property type="entry name" value="Two-component system sensor histidine kinase/response regulator"/>
    <property type="match status" value="1"/>
</dbReference>
<reference evidence="18 19" key="1">
    <citation type="submission" date="2018-07" db="EMBL/GenBank/DDBJ databases">
        <title>Pedobacter sp. nov., isolated from soil.</title>
        <authorList>
            <person name="Zhou L.Y."/>
            <person name="Du Z.J."/>
        </authorList>
    </citation>
    <scope>NUCLEOTIDE SEQUENCE [LARGE SCALE GENOMIC DNA]</scope>
    <source>
        <strain evidence="18 19">JDX94</strain>
    </source>
</reference>
<gene>
    <name evidence="18" type="ORF">DU508_13185</name>
</gene>
<dbReference type="SMART" id="SM00448">
    <property type="entry name" value="REC"/>
    <property type="match status" value="1"/>
</dbReference>
<dbReference type="SMART" id="SM00342">
    <property type="entry name" value="HTH_ARAC"/>
    <property type="match status" value="1"/>
</dbReference>
<dbReference type="PROSITE" id="PS50109">
    <property type="entry name" value="HIS_KIN"/>
    <property type="match status" value="1"/>
</dbReference>
<dbReference type="FunFam" id="3.30.565.10:FF:000037">
    <property type="entry name" value="Hybrid sensor histidine kinase/response regulator"/>
    <property type="match status" value="1"/>
</dbReference>
<dbReference type="PROSITE" id="PS00041">
    <property type="entry name" value="HTH_ARAC_FAMILY_1"/>
    <property type="match status" value="1"/>
</dbReference>
<keyword evidence="13" id="KW-0472">Membrane</keyword>
<keyword evidence="5" id="KW-0547">Nucleotide-binding</keyword>
<dbReference type="InterPro" id="IPR036097">
    <property type="entry name" value="HisK_dim/P_sf"/>
</dbReference>
<keyword evidence="11" id="KW-0804">Transcription</keyword>
<dbReference type="CDD" id="cd00075">
    <property type="entry name" value="HATPase"/>
    <property type="match status" value="1"/>
</dbReference>
<comment type="caution">
    <text evidence="18">The sequence shown here is derived from an EMBL/GenBank/DDBJ whole genome shotgun (WGS) entry which is preliminary data.</text>
</comment>
<sequence length="1404" mass="159419">MYINRYCYFIFLFFACNFLQAQTPGFKHFSNKDGLVQSPISSIVQDKTGFIWLATQKGLIRYDGYEFNAYHPIANDSCTLSNNKVNTIFQDSKDQLWIGTANGLNLYNAAMGIFRRIDVWDIKGGRNYISSITEDHQKNIWVGTFGGLKKLNKKTYKLEDIPAYHQNLNFINSPVFSLFVDHENNVWAGTEAGLVKFNPINQRTMPLPNAFSLYEKFLDNRVLVIKQDLNQDLYFGTEISGVFRFSKNNSTLKNYFYQERKNTIASNWVKDILFKNNQVWFATRNGLSVLDKETQEFKNYRHDPLDEKSLNDNSIWSLLMDRNNCIWVGTFAGGLNFYYNGNSNFHNIGEKVGKPIGLNHALVTSVVQDNDNTLWIGTAGGLNHFNLNVNTSASYNVHIKNNTQPFNGVKSLSDDGRGNLWVGTLNGVSLFNKKLRKLKFIDLHSSHSKLSENLISCILSDGEGAWIGTNGGGLRYVLPNGQSPVLLTKASEERTTVVSDNHKEQNKTKHFLTSNNENGLSDNYITALLKDGADILWIGTQNGLNRYHIKSNRILGVYQKIGNKKYHLSKSNVLALFKDSKNRFWIGTEDGGLNYFDSQNQKFYVIDKQHGLNDNVIHAIVEDAQNNLWVSTDLGLSEIKIKKFELPFKKENLSITAYTTNDGLISNQFSNQAGIRLKGGEMVFGGINGLTIFHPEKITKNTTPPPIVITELLVNNSSLKAGTNSMCLLGPAAEIQNLELDYDQSTLGIKFAALNYINPYNNSYAYKLEGPGLADNWLVIDNQRVVNFTNLRPGRYVFSVKAANNDGVWSHEIKSLNIYIRPPLWLTWWAYLIYLVLLAAAAYTIFIFIRNRERLKRDLYVEHAHNEKLNELYAMKLNFFTNISHEIRTPLTLILGPLEKLIHEHTNADFSKTLLLIKSNADRLMKLVTELLDFRKAEEGHLKIYCRCENIVPFCHQIYKSFESLALTRQIAFNFSAPPEPVFIYFDSNQLEKVIFNLLSNAFKFTDDGGEISLAIDQVAENDHWIEITVIDNGRGIPENFKDRLFESFSQADDNATQHIGTGIGLAMAKNIVELHKGTIKATSHQLEKNQTRFTVSLQKGNHHFSPSEILSQTITSQSTPSIALPLSTEDQLFATSGYFGNKKYTLMIVEDNVEVRELIIDSLKVGYHTIDCSDGQIALDLLEKEMPDLIVSDIMMPNIDGIELCQRVKSSEATNHIPFILLTAKASVEHQLEGLGMGADAYLSKPFSLQLLQLNIRNLLRAQEVVRAKFSKNILISPSDINAVTPEEKFIAKLMAIIERRMADASFDVLDLVDEIGMSRSVLYKKVQQLTNYAVADLIKEVRLKRAAQLLKETSFNINEITYMIGFNNRKHFSKEFKKRYRLNPSVFAKENKVTDKESYYQL</sequence>
<keyword evidence="9" id="KW-0805">Transcription regulation</keyword>
<dbReference type="GO" id="GO:0000155">
    <property type="term" value="F:phosphorelay sensor kinase activity"/>
    <property type="evidence" value="ECO:0007669"/>
    <property type="project" value="InterPro"/>
</dbReference>
<dbReference type="PROSITE" id="PS01124">
    <property type="entry name" value="HTH_ARAC_FAMILY_2"/>
    <property type="match status" value="1"/>
</dbReference>
<dbReference type="Pfam" id="PF02518">
    <property type="entry name" value="HATPase_c"/>
    <property type="match status" value="1"/>
</dbReference>
<keyword evidence="13" id="KW-0812">Transmembrane</keyword>
<evidence type="ECO:0000256" key="5">
    <source>
        <dbReference type="ARBA" id="ARBA00022741"/>
    </source>
</evidence>
<dbReference type="SUPFAM" id="SSF47384">
    <property type="entry name" value="Homodimeric domain of signal transducing histidine kinase"/>
    <property type="match status" value="1"/>
</dbReference>
<dbReference type="Gene3D" id="1.10.287.130">
    <property type="match status" value="1"/>
</dbReference>
<dbReference type="InterPro" id="IPR018060">
    <property type="entry name" value="HTH_AraC"/>
</dbReference>
<dbReference type="PANTHER" id="PTHR43547">
    <property type="entry name" value="TWO-COMPONENT HISTIDINE KINASE"/>
    <property type="match status" value="1"/>
</dbReference>
<evidence type="ECO:0000256" key="7">
    <source>
        <dbReference type="ARBA" id="ARBA00022840"/>
    </source>
</evidence>
<evidence type="ECO:0000256" key="13">
    <source>
        <dbReference type="SAM" id="Phobius"/>
    </source>
</evidence>
<dbReference type="InterPro" id="IPR005467">
    <property type="entry name" value="His_kinase_dom"/>
</dbReference>
<evidence type="ECO:0000313" key="18">
    <source>
        <dbReference type="EMBL" id="RDC56533.1"/>
    </source>
</evidence>
<dbReference type="Pfam" id="PF07494">
    <property type="entry name" value="Reg_prop"/>
    <property type="match status" value="7"/>
</dbReference>
<name>A0A369PVD1_9SPHI</name>
<feature type="transmembrane region" description="Helical" evidence="13">
    <location>
        <begin position="828"/>
        <end position="849"/>
    </location>
</feature>
<keyword evidence="13" id="KW-1133">Transmembrane helix</keyword>
<protein>
    <recommendedName>
        <fullName evidence="2">histidine kinase</fullName>
        <ecNumber evidence="2">2.7.13.3</ecNumber>
    </recommendedName>
</protein>
<dbReference type="SMART" id="SM00388">
    <property type="entry name" value="HisKA"/>
    <property type="match status" value="1"/>
</dbReference>
<dbReference type="GO" id="GO:0005524">
    <property type="term" value="F:ATP binding"/>
    <property type="evidence" value="ECO:0007669"/>
    <property type="project" value="UniProtKB-KW"/>
</dbReference>
<evidence type="ECO:0000256" key="2">
    <source>
        <dbReference type="ARBA" id="ARBA00012438"/>
    </source>
</evidence>
<keyword evidence="8" id="KW-0902">Two-component regulatory system</keyword>
<dbReference type="EC" id="2.7.13.3" evidence="2"/>
<evidence type="ECO:0000256" key="9">
    <source>
        <dbReference type="ARBA" id="ARBA00023015"/>
    </source>
</evidence>
<evidence type="ECO:0000256" key="1">
    <source>
        <dbReference type="ARBA" id="ARBA00000085"/>
    </source>
</evidence>
<comment type="catalytic activity">
    <reaction evidence="1">
        <text>ATP + protein L-histidine = ADP + protein N-phospho-L-histidine.</text>
        <dbReference type="EC" id="2.7.13.3"/>
    </reaction>
</comment>
<keyword evidence="14" id="KW-0732">Signal</keyword>
<dbReference type="Gene3D" id="3.40.50.2300">
    <property type="match status" value="1"/>
</dbReference>
<feature type="domain" description="Response regulatory" evidence="17">
    <location>
        <begin position="1146"/>
        <end position="1261"/>
    </location>
</feature>
<evidence type="ECO:0000313" key="19">
    <source>
        <dbReference type="Proteomes" id="UP000253961"/>
    </source>
</evidence>